<keyword evidence="1" id="KW-0812">Transmembrane</keyword>
<dbReference type="Proteomes" id="UP000320776">
    <property type="component" value="Chromosome"/>
</dbReference>
<dbReference type="EMBL" id="CP036259">
    <property type="protein sequence ID" value="QDR83076.1"/>
    <property type="molecule type" value="Genomic_DNA"/>
</dbReference>
<dbReference type="OrthoDB" id="5244042at2"/>
<feature type="transmembrane region" description="Helical" evidence="1">
    <location>
        <begin position="17"/>
        <end position="38"/>
    </location>
</feature>
<reference evidence="2 3" key="1">
    <citation type="submission" date="2019-02" db="EMBL/GenBank/DDBJ databases">
        <title>Closed genome of Sporomusa termitida DSM 4440.</title>
        <authorList>
            <person name="Poehlein A."/>
            <person name="Daniel R."/>
        </authorList>
    </citation>
    <scope>NUCLEOTIDE SEQUENCE [LARGE SCALE GENOMIC DNA]</scope>
    <source>
        <strain evidence="2 3">DSM 4440</strain>
    </source>
</reference>
<sequence length="172" mass="19212">MSILDISQYTVFITTNLPYILLVLTVLIFLALIVFININRKLSRLTRRYKKMMAGMEGINIERLLVQHVEEVRLAVDKVNRLEGECRRLATVTAASIQYVGVVRFNAFEDTGSDLSFALALLDGSKTGVVLSSIYGRNESRVYAKPITKGESAYYLTDEEKGALNKALGKNS</sequence>
<keyword evidence="3" id="KW-1185">Reference proteome</keyword>
<accession>A0A517E0P7</accession>
<keyword evidence="1" id="KW-1133">Transmembrane helix</keyword>
<evidence type="ECO:0000313" key="3">
    <source>
        <dbReference type="Proteomes" id="UP000320776"/>
    </source>
</evidence>
<gene>
    <name evidence="2" type="ORF">SPTER_45480</name>
</gene>
<evidence type="ECO:0000256" key="1">
    <source>
        <dbReference type="SAM" id="Phobius"/>
    </source>
</evidence>
<dbReference type="KEGG" id="sted:SPTER_45480"/>
<dbReference type="Pfam" id="PF14584">
    <property type="entry name" value="DUF4446"/>
    <property type="match status" value="1"/>
</dbReference>
<protein>
    <recommendedName>
        <fullName evidence="4">DUF4446 family protein</fullName>
    </recommendedName>
</protein>
<evidence type="ECO:0008006" key="4">
    <source>
        <dbReference type="Google" id="ProtNLM"/>
    </source>
</evidence>
<dbReference type="AlphaFoldDB" id="A0A517E0P7"/>
<name>A0A517E0P7_9FIRM</name>
<dbReference type="InterPro" id="IPR027981">
    <property type="entry name" value="DUF4446"/>
</dbReference>
<evidence type="ECO:0000313" key="2">
    <source>
        <dbReference type="EMBL" id="QDR83076.1"/>
    </source>
</evidence>
<proteinExistence type="predicted"/>
<dbReference type="RefSeq" id="WP_144352393.1">
    <property type="nucleotide sequence ID" value="NZ_CP036259.1"/>
</dbReference>
<keyword evidence="1" id="KW-0472">Membrane</keyword>
<organism evidence="2 3">
    <name type="scientific">Sporomusa termitida</name>
    <dbReference type="NCBI Taxonomy" id="2377"/>
    <lineage>
        <taxon>Bacteria</taxon>
        <taxon>Bacillati</taxon>
        <taxon>Bacillota</taxon>
        <taxon>Negativicutes</taxon>
        <taxon>Selenomonadales</taxon>
        <taxon>Sporomusaceae</taxon>
        <taxon>Sporomusa</taxon>
    </lineage>
</organism>